<sequence>MMLCLKLTLLTMLIAAPGLRVSLKNVITCDGDVQRLTCDTGVINVMSTVYGRTDDKICSTGRPRLQDNDIHCYSTISTIADRCNGLKKCTVEASSTIFTDHCKETAKYLTVSYTCTVK</sequence>
<feature type="chain" id="PRO_5041659909" description="SUEL-type lectin domain-containing protein" evidence="3">
    <location>
        <begin position="19"/>
        <end position="118"/>
    </location>
</feature>
<evidence type="ECO:0000256" key="3">
    <source>
        <dbReference type="SAM" id="SignalP"/>
    </source>
</evidence>
<gene>
    <name evidence="5" type="ORF">Q7C36_012384</name>
</gene>
<proteinExistence type="predicted"/>
<dbReference type="Gene3D" id="2.60.120.740">
    <property type="match status" value="1"/>
</dbReference>
<feature type="domain" description="SUEL-type lectin" evidence="4">
    <location>
        <begin position="28"/>
        <end position="116"/>
    </location>
</feature>
<dbReference type="PANTHER" id="PTHR46780">
    <property type="entry name" value="PROTEIN EVA-1"/>
    <property type="match status" value="1"/>
</dbReference>
<dbReference type="PROSITE" id="PS50228">
    <property type="entry name" value="SUEL_LECTIN"/>
    <property type="match status" value="1"/>
</dbReference>
<dbReference type="AlphaFoldDB" id="A0AA88ML56"/>
<name>A0AA88ML56_TACVA</name>
<feature type="non-terminal residue" evidence="5">
    <location>
        <position position="1"/>
    </location>
</feature>
<dbReference type="InterPro" id="IPR043159">
    <property type="entry name" value="Lectin_gal-bd_sf"/>
</dbReference>
<dbReference type="GO" id="GO:0030246">
    <property type="term" value="F:carbohydrate binding"/>
    <property type="evidence" value="ECO:0007669"/>
    <property type="project" value="UniProtKB-KW"/>
</dbReference>
<evidence type="ECO:0000313" key="5">
    <source>
        <dbReference type="EMBL" id="KAK2840805.1"/>
    </source>
</evidence>
<evidence type="ECO:0000256" key="1">
    <source>
        <dbReference type="ARBA" id="ARBA00022734"/>
    </source>
</evidence>
<accession>A0AA88ML56</accession>
<feature type="signal peptide" evidence="3">
    <location>
        <begin position="1"/>
        <end position="18"/>
    </location>
</feature>
<protein>
    <recommendedName>
        <fullName evidence="4">SUEL-type lectin domain-containing protein</fullName>
    </recommendedName>
</protein>
<organism evidence="5 6">
    <name type="scientific">Tachysurus vachellii</name>
    <name type="common">Darkbarbel catfish</name>
    <name type="synonym">Pelteobagrus vachellii</name>
    <dbReference type="NCBI Taxonomy" id="175792"/>
    <lineage>
        <taxon>Eukaryota</taxon>
        <taxon>Metazoa</taxon>
        <taxon>Chordata</taxon>
        <taxon>Craniata</taxon>
        <taxon>Vertebrata</taxon>
        <taxon>Euteleostomi</taxon>
        <taxon>Actinopterygii</taxon>
        <taxon>Neopterygii</taxon>
        <taxon>Teleostei</taxon>
        <taxon>Ostariophysi</taxon>
        <taxon>Siluriformes</taxon>
        <taxon>Bagridae</taxon>
        <taxon>Tachysurus</taxon>
    </lineage>
</organism>
<keyword evidence="3" id="KW-0732">Signal</keyword>
<evidence type="ECO:0000259" key="4">
    <source>
        <dbReference type="PROSITE" id="PS50228"/>
    </source>
</evidence>
<keyword evidence="1" id="KW-0430">Lectin</keyword>
<dbReference type="EMBL" id="JAVHJS010000012">
    <property type="protein sequence ID" value="KAK2840805.1"/>
    <property type="molecule type" value="Genomic_DNA"/>
</dbReference>
<evidence type="ECO:0000256" key="2">
    <source>
        <dbReference type="ARBA" id="ARBA00022737"/>
    </source>
</evidence>
<dbReference type="Pfam" id="PF02140">
    <property type="entry name" value="SUEL_Lectin"/>
    <property type="match status" value="1"/>
</dbReference>
<evidence type="ECO:0000313" key="6">
    <source>
        <dbReference type="Proteomes" id="UP001187315"/>
    </source>
</evidence>
<dbReference type="InterPro" id="IPR000922">
    <property type="entry name" value="Lectin_gal-bd_dom"/>
</dbReference>
<reference evidence="5" key="1">
    <citation type="submission" date="2023-08" db="EMBL/GenBank/DDBJ databases">
        <title>Pelteobagrus vachellii genome.</title>
        <authorList>
            <person name="Liu H."/>
        </authorList>
    </citation>
    <scope>NUCLEOTIDE SEQUENCE</scope>
    <source>
        <strain evidence="5">PRFRI_2022a</strain>
        <tissue evidence="5">Muscle</tissue>
    </source>
</reference>
<keyword evidence="6" id="KW-1185">Reference proteome</keyword>
<comment type="caution">
    <text evidence="5">The sequence shown here is derived from an EMBL/GenBank/DDBJ whole genome shotgun (WGS) entry which is preliminary data.</text>
</comment>
<dbReference type="Proteomes" id="UP001187315">
    <property type="component" value="Unassembled WGS sequence"/>
</dbReference>
<keyword evidence="2" id="KW-0677">Repeat</keyword>